<gene>
    <name evidence="2" type="ORF">E2I00_016762</name>
</gene>
<proteinExistence type="predicted"/>
<evidence type="ECO:0000313" key="2">
    <source>
        <dbReference type="EMBL" id="KAB0400968.1"/>
    </source>
</evidence>
<keyword evidence="3" id="KW-1185">Reference proteome</keyword>
<protein>
    <submittedName>
        <fullName evidence="2">Uncharacterized protein</fullName>
    </submittedName>
</protein>
<dbReference type="AlphaFoldDB" id="A0A6A1PYR9"/>
<reference evidence="2 3" key="1">
    <citation type="journal article" date="2019" name="PLoS ONE">
        <title>Genomic analyses reveal an absence of contemporary introgressive admixture between fin whales and blue whales, despite known hybrids.</title>
        <authorList>
            <person name="Westbury M.V."/>
            <person name="Petersen B."/>
            <person name="Lorenzen E.D."/>
        </authorList>
    </citation>
    <scope>NUCLEOTIDE SEQUENCE [LARGE SCALE GENOMIC DNA]</scope>
    <source>
        <strain evidence="2">FinWhale-01</strain>
    </source>
</reference>
<comment type="caution">
    <text evidence="2">The sequence shown here is derived from an EMBL/GenBank/DDBJ whole genome shotgun (WGS) entry which is preliminary data.</text>
</comment>
<organism evidence="2 3">
    <name type="scientific">Balaenoptera physalus</name>
    <name type="common">Fin whale</name>
    <name type="synonym">Balaena physalus</name>
    <dbReference type="NCBI Taxonomy" id="9770"/>
    <lineage>
        <taxon>Eukaryota</taxon>
        <taxon>Metazoa</taxon>
        <taxon>Chordata</taxon>
        <taxon>Craniata</taxon>
        <taxon>Vertebrata</taxon>
        <taxon>Euteleostomi</taxon>
        <taxon>Mammalia</taxon>
        <taxon>Eutheria</taxon>
        <taxon>Laurasiatheria</taxon>
        <taxon>Artiodactyla</taxon>
        <taxon>Whippomorpha</taxon>
        <taxon>Cetacea</taxon>
        <taxon>Mysticeti</taxon>
        <taxon>Balaenopteridae</taxon>
        <taxon>Balaenoptera</taxon>
    </lineage>
</organism>
<name>A0A6A1PYR9_BALPH</name>
<accession>A0A6A1PYR9</accession>
<dbReference type="EMBL" id="SGJD01001279">
    <property type="protein sequence ID" value="KAB0400968.1"/>
    <property type="molecule type" value="Genomic_DNA"/>
</dbReference>
<dbReference type="OrthoDB" id="9838727at2759"/>
<dbReference type="Proteomes" id="UP000437017">
    <property type="component" value="Unassembled WGS sequence"/>
</dbReference>
<evidence type="ECO:0000313" key="3">
    <source>
        <dbReference type="Proteomes" id="UP000437017"/>
    </source>
</evidence>
<sequence length="73" mass="8163">MAALGEHACWATRPLLPVVQAWELDAQRWVWALRRSPVKVVFPLGQVVERKPGPGKQPQKAAAEAGPREQRLK</sequence>
<evidence type="ECO:0000256" key="1">
    <source>
        <dbReference type="SAM" id="MobiDB-lite"/>
    </source>
</evidence>
<feature type="region of interest" description="Disordered" evidence="1">
    <location>
        <begin position="48"/>
        <end position="73"/>
    </location>
</feature>